<feature type="compositionally biased region" description="Low complexity" evidence="1">
    <location>
        <begin position="55"/>
        <end position="76"/>
    </location>
</feature>
<organism evidence="2 3">
    <name type="scientific">Saccharothrix yanglingensis</name>
    <dbReference type="NCBI Taxonomy" id="659496"/>
    <lineage>
        <taxon>Bacteria</taxon>
        <taxon>Bacillati</taxon>
        <taxon>Actinomycetota</taxon>
        <taxon>Actinomycetes</taxon>
        <taxon>Pseudonocardiales</taxon>
        <taxon>Pseudonocardiaceae</taxon>
        <taxon>Saccharothrix</taxon>
    </lineage>
</organism>
<dbReference type="Proteomes" id="UP001225605">
    <property type="component" value="Unassembled WGS sequence"/>
</dbReference>
<dbReference type="Gene3D" id="3.30.530.20">
    <property type="match status" value="1"/>
</dbReference>
<evidence type="ECO:0008006" key="4">
    <source>
        <dbReference type="Google" id="ProtNLM"/>
    </source>
</evidence>
<comment type="caution">
    <text evidence="2">The sequence shown here is derived from an EMBL/GenBank/DDBJ whole genome shotgun (WGS) entry which is preliminary data.</text>
</comment>
<proteinExistence type="predicted"/>
<dbReference type="EMBL" id="NSDM01000002">
    <property type="protein sequence ID" value="MDQ2583753.1"/>
    <property type="molecule type" value="Genomic_DNA"/>
</dbReference>
<reference evidence="2 3" key="1">
    <citation type="submission" date="2017-06" db="EMBL/GenBank/DDBJ databases">
        <title>Cultured bacterium strain Saccharothrix yanglingensis Hhs.015.</title>
        <authorList>
            <person name="Xia Y."/>
        </authorList>
    </citation>
    <scope>NUCLEOTIDE SEQUENCE [LARGE SCALE GENOMIC DNA]</scope>
    <source>
        <strain evidence="2 3">Hhs.015</strain>
    </source>
</reference>
<evidence type="ECO:0000313" key="3">
    <source>
        <dbReference type="Proteomes" id="UP001225605"/>
    </source>
</evidence>
<feature type="region of interest" description="Disordered" evidence="1">
    <location>
        <begin position="19"/>
        <end position="95"/>
    </location>
</feature>
<keyword evidence="3" id="KW-1185">Reference proteome</keyword>
<protein>
    <recommendedName>
        <fullName evidence="4">SRPBCC family protein</fullName>
    </recommendedName>
</protein>
<accession>A0ABU0WV68</accession>
<evidence type="ECO:0000313" key="2">
    <source>
        <dbReference type="EMBL" id="MDQ2583753.1"/>
    </source>
</evidence>
<sequence>MVPFLLVRVRGERCPLCTGCGAGRPPPRRPPLRSGVDARHDPDGARPGRAAHPGSRSTCARSAPSSRAADRSSASRQVRGRRCPPGWAANAVGPPTWRTVNTERAHAAPVPRAERTRSVPADAEAVFDVVTDLEHLSSWLPEGVEVERYGAHVVRLWVRGGVVERRLAVDWANLSVTWGDPVSPACTGVLRLSPGRCAVSACLTGPAGLPAPRLDDWLVRALDALAARANGLVGEHARQVPA</sequence>
<feature type="compositionally biased region" description="Basic and acidic residues" evidence="1">
    <location>
        <begin position="36"/>
        <end position="46"/>
    </location>
</feature>
<gene>
    <name evidence="2" type="ORF">CKY47_07085</name>
</gene>
<name>A0ABU0WV68_9PSEU</name>
<dbReference type="SUPFAM" id="SSF55961">
    <property type="entry name" value="Bet v1-like"/>
    <property type="match status" value="1"/>
</dbReference>
<dbReference type="InterPro" id="IPR023393">
    <property type="entry name" value="START-like_dom_sf"/>
</dbReference>
<evidence type="ECO:0000256" key="1">
    <source>
        <dbReference type="SAM" id="MobiDB-lite"/>
    </source>
</evidence>